<gene>
    <name evidence="1" type="ORF">VH12019_00114</name>
</gene>
<sequence>MKKTIIIDVDGVLLNWKANLPFFMMQLGMLDNLNINGSNTDTDARSLFINVSDMQLGKLIGAYNEHECAKYIPAYEDAYDALRELSDRYNIIALTKFSMSRTSWSNRVYNLNALFPGMISEVISIEYFDSKAKYVEKLCELHEVKYFIDDSLDNIREIQERFDIECIHVNRVDDHFNALKTAIYTSSIFN</sequence>
<evidence type="ECO:0000313" key="1">
    <source>
        <dbReference type="EMBL" id="QHJ74441.1"/>
    </source>
</evidence>
<name>A0A6B9SUG4_9CAUD</name>
<organism evidence="1 2">
    <name type="scientific">Vibrio phage VH1_2019</name>
    <dbReference type="NCBI Taxonomy" id="2686307"/>
    <lineage>
        <taxon>Viruses</taxon>
        <taxon>Duplodnaviria</taxon>
        <taxon>Heunggongvirae</taxon>
        <taxon>Uroviricota</taxon>
        <taxon>Caudoviricetes</taxon>
        <taxon>Pantevenvirales</taxon>
        <taxon>Straboviridae</taxon>
        <taxon>Schizotequatrovirus</taxon>
        <taxon>Schizotequatrovirus KVP40</taxon>
    </lineage>
</organism>
<proteinExistence type="predicted"/>
<dbReference type="EMBL" id="MN794232">
    <property type="protein sequence ID" value="QHJ74441.1"/>
    <property type="molecule type" value="Genomic_DNA"/>
</dbReference>
<dbReference type="InterPro" id="IPR036412">
    <property type="entry name" value="HAD-like_sf"/>
</dbReference>
<evidence type="ECO:0000313" key="2">
    <source>
        <dbReference type="Proteomes" id="UP000464957"/>
    </source>
</evidence>
<dbReference type="Gene3D" id="3.40.50.1000">
    <property type="entry name" value="HAD superfamily/HAD-like"/>
    <property type="match status" value="1"/>
</dbReference>
<dbReference type="SUPFAM" id="SSF56784">
    <property type="entry name" value="HAD-like"/>
    <property type="match status" value="1"/>
</dbReference>
<dbReference type="InterPro" id="IPR023214">
    <property type="entry name" value="HAD_sf"/>
</dbReference>
<protein>
    <submittedName>
        <fullName evidence="1">Uncharacterized protein</fullName>
    </submittedName>
</protein>
<accession>A0A6B9SUG4</accession>
<reference evidence="1 2" key="1">
    <citation type="submission" date="2019-12" db="EMBL/GenBank/DDBJ databases">
        <authorList>
            <person name="Harris M."/>
            <person name="Ho T.C."/>
            <person name="Fruchtman H."/>
            <person name="Garin M."/>
            <person name="Kubatin V."/>
            <person name="Lu T."/>
            <person name="Xue L."/>
            <person name="Marr M.T."/>
        </authorList>
    </citation>
    <scope>NUCLEOTIDE SEQUENCE [LARGE SCALE GENOMIC DNA]</scope>
</reference>
<dbReference type="Proteomes" id="UP000464957">
    <property type="component" value="Segment"/>
</dbReference>